<dbReference type="Proteomes" id="UP000266743">
    <property type="component" value="Chromosome 7"/>
</dbReference>
<proteinExistence type="predicted"/>
<name>A0A3L6LBH9_9TRYP</name>
<sequence length="387" mass="41799">MFCFFQNRWESGLGAHLTEELISSAFSDFAPYAGAEQQQTRFVRRQSDGTTTRVAYGEDGGWSVSMGNPYAGGISFATTPDLLCDMQLRIPLKLARDVVEQNSERGIIGSADNSEVLPVSRISLTPITTPYDSRSPFQYSVPPPLGPTGCFGMVELLYSYVTHVYGAGLRVGPLSLRATASPGGMPSIDNSYVSALGQTACLVDGSWCAPLSAFPSCNLTVALQHPFMAVEGDTLAAICLESSAPKTPEGQGCNNFRLLVVQTLATSNRQNKQNPSDSHSHSFSSVLRGDKNWRELGTLVAVQKSFRNQRFRLSAAAMIHDHELDYETAALADVTAIFSRPTVLRLGFNKARRVAMGIATEILNGLTLTLGVHYTAGDLRFGLEAAL</sequence>
<gene>
    <name evidence="1" type="ORF">DPX39_070040300</name>
</gene>
<evidence type="ECO:0000313" key="1">
    <source>
        <dbReference type="EMBL" id="RHW71730.1"/>
    </source>
</evidence>
<organism evidence="1">
    <name type="scientific">Trypanosoma brucei equiperdum</name>
    <dbReference type="NCBI Taxonomy" id="630700"/>
    <lineage>
        <taxon>Eukaryota</taxon>
        <taxon>Discoba</taxon>
        <taxon>Euglenozoa</taxon>
        <taxon>Kinetoplastea</taxon>
        <taxon>Metakinetoplastina</taxon>
        <taxon>Trypanosomatida</taxon>
        <taxon>Trypanosomatidae</taxon>
        <taxon>Trypanosoma</taxon>
    </lineage>
</organism>
<protein>
    <submittedName>
        <fullName evidence="1">Uncharacterized protein</fullName>
    </submittedName>
</protein>
<accession>A0A3L6LBH9</accession>
<comment type="caution">
    <text evidence="1">The sequence shown here is derived from an EMBL/GenBank/DDBJ whole genome shotgun (WGS) entry which is preliminary data.</text>
</comment>
<dbReference type="EMBL" id="QSBY01000007">
    <property type="protein sequence ID" value="RHW71730.1"/>
    <property type="molecule type" value="Genomic_DNA"/>
</dbReference>
<reference evidence="1" key="1">
    <citation type="submission" date="2018-09" db="EMBL/GenBank/DDBJ databases">
        <title>whole genome sequence of T. equiperdum IVM-t1 strain.</title>
        <authorList>
            <person name="Suganuma K."/>
        </authorList>
    </citation>
    <scope>NUCLEOTIDE SEQUENCE [LARGE SCALE GENOMIC DNA]</scope>
    <source>
        <strain evidence="1">IVM-t1</strain>
    </source>
</reference>
<dbReference type="AlphaFoldDB" id="A0A3L6LBH9"/>